<protein>
    <submittedName>
        <fullName evidence="3">Uncharacterized protein</fullName>
    </submittedName>
</protein>
<evidence type="ECO:0000313" key="2">
    <source>
        <dbReference type="Proteomes" id="UP000887565"/>
    </source>
</evidence>
<feature type="region of interest" description="Disordered" evidence="1">
    <location>
        <begin position="229"/>
        <end position="256"/>
    </location>
</feature>
<organism evidence="2 3">
    <name type="scientific">Romanomermis culicivorax</name>
    <name type="common">Nematode worm</name>
    <dbReference type="NCBI Taxonomy" id="13658"/>
    <lineage>
        <taxon>Eukaryota</taxon>
        <taxon>Metazoa</taxon>
        <taxon>Ecdysozoa</taxon>
        <taxon>Nematoda</taxon>
        <taxon>Enoplea</taxon>
        <taxon>Dorylaimia</taxon>
        <taxon>Mermithida</taxon>
        <taxon>Mermithoidea</taxon>
        <taxon>Mermithidae</taxon>
        <taxon>Romanomermis</taxon>
    </lineage>
</organism>
<keyword evidence="2" id="KW-1185">Reference proteome</keyword>
<dbReference type="WBParaSite" id="nRc.2.0.1.t04233-RA">
    <property type="protein sequence ID" value="nRc.2.0.1.t04233-RA"/>
    <property type="gene ID" value="nRc.2.0.1.g04233"/>
</dbReference>
<reference evidence="3" key="1">
    <citation type="submission" date="2022-11" db="UniProtKB">
        <authorList>
            <consortium name="WormBaseParasite"/>
        </authorList>
    </citation>
    <scope>IDENTIFICATION</scope>
</reference>
<feature type="compositionally biased region" description="Pro residues" evidence="1">
    <location>
        <begin position="512"/>
        <end position="522"/>
    </location>
</feature>
<feature type="compositionally biased region" description="Polar residues" evidence="1">
    <location>
        <begin position="525"/>
        <end position="534"/>
    </location>
</feature>
<feature type="compositionally biased region" description="Polar residues" evidence="1">
    <location>
        <begin position="229"/>
        <end position="246"/>
    </location>
</feature>
<accession>A0A915HQL7</accession>
<feature type="region of interest" description="Disordered" evidence="1">
    <location>
        <begin position="510"/>
        <end position="534"/>
    </location>
</feature>
<dbReference type="InterPro" id="IPR013083">
    <property type="entry name" value="Znf_RING/FYVE/PHD"/>
</dbReference>
<feature type="region of interest" description="Disordered" evidence="1">
    <location>
        <begin position="134"/>
        <end position="161"/>
    </location>
</feature>
<evidence type="ECO:0000256" key="1">
    <source>
        <dbReference type="SAM" id="MobiDB-lite"/>
    </source>
</evidence>
<dbReference type="Proteomes" id="UP000887565">
    <property type="component" value="Unplaced"/>
</dbReference>
<evidence type="ECO:0000313" key="3">
    <source>
        <dbReference type="WBParaSite" id="nRc.2.0.1.t04233-RA"/>
    </source>
</evidence>
<dbReference type="Gene3D" id="3.30.40.10">
    <property type="entry name" value="Zinc/RING finger domain, C3HC4 (zinc finger)"/>
    <property type="match status" value="1"/>
</dbReference>
<feature type="compositionally biased region" description="Acidic residues" evidence="1">
    <location>
        <begin position="142"/>
        <end position="161"/>
    </location>
</feature>
<dbReference type="AlphaFoldDB" id="A0A915HQL7"/>
<proteinExistence type="predicted"/>
<name>A0A915HQL7_ROMCU</name>
<sequence length="1143" mass="127389">MELDSKKQQSREARIVKTCPLCHQNPIEYVKDDLENLTGQKCGYCSSVVCTQCGHVCSIPLGGNDYTSLWLCRMCVDRSDASADQGRQTQSFLEKVNEAEMKIVEDHDHYSILSSTLINKTSIPKDDRQTIKIASGGSIGDFDSDESDEEIDTSDDDYPDEVIEVPPVVTSQTRTSILDEETAKLIEKQDEYGSDVLAEITKTFAAGQSFDVDEMYKKSKNILISQKSMEKSIAQTSDQKQSTNPFDQIDIPPPPIPARSMVNQPLPLPAYQPKAPGGKFEQDIHIYNDDDQFEGKEQTHQVGGDLSSPKTYHHTNLDYEEINESPKEPRGPMNEDEVDMGVSNAEDEIDYAQAMRYYNSQPFYTHRSGPVYTIPEDEEENEEVKATATAILPKASSTTTAAGKDTLLTLESFNEQQKQSITRSRSSASTESVAEVVGSLATSVTATIAFKTPMDIPTGMKSAAAHKNVTSVVSSKQYFEAYKGMQSSDDASSLYQVDGRSVQAVISSFPSVIPPPPPPPQPQQYAISSSNDNVASRSDTLSSLYCLQEAISSDEVHNAADQDDQAISKIAEMGRRKLPNIPQGMQSSTSQLIDPVLNNIYRKREKDRDVEVKRTSLGNLGTFHCLSITPDLYPCNAKDISSLMPVEDYGHQRQWRSASDASFLESETTATLPSSTMVFRPQSSTEVQQQQHHQTNNRASLVRCKSVPGNKGAQLFSGAKIPVTLARVLLKQELREALLRRSIQLEACEIEANQRQYNIHRHLLTGVYPRSVGLDSVPSRIKCSLPQQLVEGCHVEYKKPTSSTTTMLPSCSKYAEYTSAPTQRPFSASMQTLPYMSSMSTTATASEYFTRSNASTQFDASINASQSKRLVSGSSQTFAQDEDVYGSIKTTTSTLIYGNLSPKLKDADTQTKTFINAASIVKFNDIHTNYGANFVRSFVEKFFLNGRNTDQYLDVRKVRKHQKHRKAISAMDYFSDEDDDDQLTREIRKSKILSEIERRREKLLKQSLPYGAGYSLTSFDSRIGGAGASDYSSHIPHYGSLPRMDAYNHYGQDYGSLPRSSRCCDPYSIYGTLGFRQKVHPMYHSDLGYLSDLQDYGIGDRMLNSRNITMNTPTVSYDQYGQRYASRSLPYLDQLDRYHSGKL</sequence>